<reference evidence="8" key="1">
    <citation type="journal article" date="2018" name="J. Ind. Microbiol. Biotechnol.">
        <title>Genome mining reveals uncommon alkylpyrones as type III PKS products from myxobacteria.</title>
        <authorList>
            <person name="Hug J.J."/>
            <person name="Panter F."/>
            <person name="Krug D."/>
            <person name="Muller R."/>
        </authorList>
    </citation>
    <scope>NUCLEOTIDE SEQUENCE</scope>
    <source>
        <strain evidence="8">MCy1100</strain>
    </source>
</reference>
<evidence type="ECO:0000256" key="2">
    <source>
        <dbReference type="ARBA" id="ARBA00022723"/>
    </source>
</evidence>
<organism evidence="8">
    <name type="scientific">Cystobacter fuscus</name>
    <dbReference type="NCBI Taxonomy" id="43"/>
    <lineage>
        <taxon>Bacteria</taxon>
        <taxon>Pseudomonadati</taxon>
        <taxon>Myxococcota</taxon>
        <taxon>Myxococcia</taxon>
        <taxon>Myxococcales</taxon>
        <taxon>Cystobacterineae</taxon>
        <taxon>Archangiaceae</taxon>
        <taxon>Cystobacter</taxon>
    </lineage>
</organism>
<feature type="domain" description="3-dehydroquinate synthase N-terminal" evidence="6">
    <location>
        <begin position="80"/>
        <end position="191"/>
    </location>
</feature>
<feature type="domain" description="3-dehydroquinate synthase C-terminal" evidence="7">
    <location>
        <begin position="194"/>
        <end position="332"/>
    </location>
</feature>
<dbReference type="SUPFAM" id="SSF56796">
    <property type="entry name" value="Dehydroquinate synthase-like"/>
    <property type="match status" value="1"/>
</dbReference>
<dbReference type="GO" id="GO:0000166">
    <property type="term" value="F:nucleotide binding"/>
    <property type="evidence" value="ECO:0007669"/>
    <property type="project" value="UniProtKB-KW"/>
</dbReference>
<dbReference type="InterPro" id="IPR050071">
    <property type="entry name" value="Dehydroquinate_synthase"/>
</dbReference>
<sequence>MNRDMSRNWIVSTALPVHYQVRMVDGLLDPDNRALLEAGATRRSDTIRRLIVIDATVDRLYGVQLRHYLQHHGVKYQLLALPISETLKTMDAVFTVVEAINAFGIARRHEPIIAIGGGVLMDIVGLAASLYRRSTPYVRVPTTLIGLVDAGVGAKTGVNHAAHKNRLGTYFPAKDTLLDRSFLRTLDTRHIVNGLAEILKIALIKDRTLFELLERHGTTLIDERLQGMTPESDQAAARVIERAITGMIEELEFNLWEHKLERVVDYGHTFSPTVEMLALPELLHGEAVNIDMALTTLLSVRRGLISVEERDRIFALMRKLELPVYHRLCEPAVLEEALADTVRHRDGLQRLPLAMGIGSACFVNDVQPSELRAALATLRELDAGPESLVEAAHA</sequence>
<accession>A0A3S7UXP1</accession>
<comment type="cofactor">
    <cofactor evidence="1">
        <name>NAD(+)</name>
        <dbReference type="ChEBI" id="CHEBI:57540"/>
    </cofactor>
</comment>
<evidence type="ECO:0000313" key="8">
    <source>
        <dbReference type="EMBL" id="AYM53503.1"/>
    </source>
</evidence>
<protein>
    <submittedName>
        <fullName evidence="8">2-epi-5-epi-valiolone synthase</fullName>
    </submittedName>
</protein>
<dbReference type="Pfam" id="PF24621">
    <property type="entry name" value="DHQS_C"/>
    <property type="match status" value="1"/>
</dbReference>
<evidence type="ECO:0000256" key="1">
    <source>
        <dbReference type="ARBA" id="ARBA00001911"/>
    </source>
</evidence>
<dbReference type="GO" id="GO:0003856">
    <property type="term" value="F:3-dehydroquinate synthase activity"/>
    <property type="evidence" value="ECO:0007669"/>
    <property type="project" value="TreeGrafter"/>
</dbReference>
<proteinExistence type="predicted"/>
<dbReference type="EMBL" id="MH908904">
    <property type="protein sequence ID" value="AYM53503.1"/>
    <property type="molecule type" value="Genomic_DNA"/>
</dbReference>
<dbReference type="Pfam" id="PF01761">
    <property type="entry name" value="DHQ_synthase"/>
    <property type="match status" value="1"/>
</dbReference>
<keyword evidence="4" id="KW-0520">NAD</keyword>
<dbReference type="InterPro" id="IPR056179">
    <property type="entry name" value="DHQS_C"/>
</dbReference>
<dbReference type="InterPro" id="IPR035872">
    <property type="entry name" value="EEVS-like"/>
</dbReference>
<dbReference type="GO" id="GO:0046872">
    <property type="term" value="F:metal ion binding"/>
    <property type="evidence" value="ECO:0007669"/>
    <property type="project" value="UniProtKB-KW"/>
</dbReference>
<dbReference type="PANTHER" id="PTHR43622:SF3">
    <property type="entry name" value="2-EPI-5-EPI-VALIOLONE SYNTHASE"/>
    <property type="match status" value="1"/>
</dbReference>
<evidence type="ECO:0000256" key="3">
    <source>
        <dbReference type="ARBA" id="ARBA00022741"/>
    </source>
</evidence>
<dbReference type="Gene3D" id="1.20.1090.10">
    <property type="entry name" value="Dehydroquinate synthase-like - alpha domain"/>
    <property type="match status" value="1"/>
</dbReference>
<keyword evidence="3" id="KW-0547">Nucleotide-binding</keyword>
<keyword evidence="2" id="KW-0479">Metal-binding</keyword>
<evidence type="ECO:0000259" key="7">
    <source>
        <dbReference type="Pfam" id="PF24621"/>
    </source>
</evidence>
<dbReference type="RefSeq" id="WP_095989623.1">
    <property type="nucleotide sequence ID" value="NZ_CP022098.1"/>
</dbReference>
<dbReference type="InterPro" id="IPR030960">
    <property type="entry name" value="DHQS/DOIS_N"/>
</dbReference>
<evidence type="ECO:0000256" key="4">
    <source>
        <dbReference type="ARBA" id="ARBA00023027"/>
    </source>
</evidence>
<dbReference type="CDD" id="cd08199">
    <property type="entry name" value="EEVS"/>
    <property type="match status" value="1"/>
</dbReference>
<dbReference type="Gene3D" id="3.40.50.1970">
    <property type="match status" value="1"/>
</dbReference>
<dbReference type="AlphaFoldDB" id="A0A3S7UXP1"/>
<evidence type="ECO:0000259" key="6">
    <source>
        <dbReference type="Pfam" id="PF01761"/>
    </source>
</evidence>
<evidence type="ECO:0000256" key="5">
    <source>
        <dbReference type="ARBA" id="ARBA00023239"/>
    </source>
</evidence>
<name>A0A3S7UXP1_9BACT</name>
<keyword evidence="5" id="KW-0456">Lyase</keyword>
<dbReference type="PANTHER" id="PTHR43622">
    <property type="entry name" value="3-DEHYDROQUINATE SYNTHASE"/>
    <property type="match status" value="1"/>
</dbReference>
<dbReference type="GO" id="GO:0017000">
    <property type="term" value="P:antibiotic biosynthetic process"/>
    <property type="evidence" value="ECO:0007669"/>
    <property type="project" value="InterPro"/>
</dbReference>